<accession>A0A3D9BJ70</accession>
<gene>
    <name evidence="1" type="ORF">DRV84_14920</name>
</gene>
<dbReference type="Proteomes" id="UP000257131">
    <property type="component" value="Unassembled WGS sequence"/>
</dbReference>
<dbReference type="OrthoDB" id="9800027at2"/>
<comment type="caution">
    <text evidence="1">The sequence shown here is derived from an EMBL/GenBank/DDBJ whole genome shotgun (WGS) entry which is preliminary data.</text>
</comment>
<reference evidence="1 2" key="1">
    <citation type="journal article" date="2017" name="Int. J. Syst. Evol. Microbiol.">
        <title>Rhodosalinus sediminis gen. nov., sp. nov., isolated from marine saltern.</title>
        <authorList>
            <person name="Guo L.Y."/>
            <person name="Ling S.K."/>
            <person name="Li C.M."/>
            <person name="Chen G.J."/>
            <person name="Du Z.J."/>
        </authorList>
    </citation>
    <scope>NUCLEOTIDE SEQUENCE [LARGE SCALE GENOMIC DNA]</scope>
    <source>
        <strain evidence="1 2">WDN1C137</strain>
    </source>
</reference>
<protein>
    <submittedName>
        <fullName evidence="1">DUF4242 domain-containing protein</fullName>
    </submittedName>
</protein>
<sequence>MDLYIIRRHGIWSNEDELAATNEKSLQVGEDMKDRLRWIRSYAVTEEDGRIGSVCIYEASDREAIREHGQRIGAPTEDVHLARGTAVKRDDPEPVTIV</sequence>
<evidence type="ECO:0000313" key="2">
    <source>
        <dbReference type="Proteomes" id="UP000257131"/>
    </source>
</evidence>
<keyword evidence="2" id="KW-1185">Reference proteome</keyword>
<dbReference type="EMBL" id="QOHR01000055">
    <property type="protein sequence ID" value="REC53585.1"/>
    <property type="molecule type" value="Genomic_DNA"/>
</dbReference>
<dbReference type="InterPro" id="IPR025336">
    <property type="entry name" value="SCO4226-like"/>
</dbReference>
<proteinExistence type="predicted"/>
<name>A0A3D9BJ70_9RHOB</name>
<dbReference type="Pfam" id="PF14026">
    <property type="entry name" value="SCO4226-like"/>
    <property type="match status" value="1"/>
</dbReference>
<organism evidence="1 2">
    <name type="scientific">Rhodosalinus sediminis</name>
    <dbReference type="NCBI Taxonomy" id="1940533"/>
    <lineage>
        <taxon>Bacteria</taxon>
        <taxon>Pseudomonadati</taxon>
        <taxon>Pseudomonadota</taxon>
        <taxon>Alphaproteobacteria</taxon>
        <taxon>Rhodobacterales</taxon>
        <taxon>Paracoccaceae</taxon>
        <taxon>Rhodosalinus</taxon>
    </lineage>
</organism>
<dbReference type="RefSeq" id="WP_115982101.1">
    <property type="nucleotide sequence ID" value="NZ_QOHR01000055.1"/>
</dbReference>
<evidence type="ECO:0000313" key="1">
    <source>
        <dbReference type="EMBL" id="REC53585.1"/>
    </source>
</evidence>
<dbReference type="AlphaFoldDB" id="A0A3D9BJ70"/>